<dbReference type="Gene3D" id="1.25.40.390">
    <property type="match status" value="1"/>
</dbReference>
<comment type="subcellular location">
    <subcellularLocation>
        <location evidence="1">Cell outer membrane</location>
    </subcellularLocation>
</comment>
<sequence length="518" mass="57502">MKDTIYNRAGRLFLVGAMVAGFVGCSSFLEEQDPSNLTPESFYTIPDHAEAALAAVYADTRFIGGDGGIFSSTWQLLEAPTGTSTTETAQNSDLNNLYGLIYDGRTQHVINWWNGLYKVIAQANLVLAKVPDITPMDAAQKTKVLGEARFLRAWSYFYLVRLWGDVPLVVLPQTASSENFKPAPASQEEVYALILEDLKAAETAGLPWMDNSGRASLAATKSMLAKVYLTMAGFPLSKGASHYQMAADKAKEVVDYANNNPLSINLFPTYTAIHDEKNDNKLEHIFMLQYNVIVSGNPMNNMFPNFKPVTFAGPSGTGSTVPTEDFYNSYESGDIRAKNQEGYFYTTYYVNGSGAEFDLGAPYVFKHFNKLALGTKDQPGNRSNNLNVPLIRYAEVLLTYAEAQNEVSGPNALAVESLKKIRDRAGLTTPALGGFTADTFRDAVLRERWHELCYEQITWFDMLRLRKVYNEATNGFDQFVGHINPSSNQALQAKHYLMPYPLPEMQNNPNLTPQNPGY</sequence>
<evidence type="ECO:0000313" key="10">
    <source>
        <dbReference type="Proteomes" id="UP000198790"/>
    </source>
</evidence>
<dbReference type="STRING" id="237018.SAMN04489723_106220"/>
<evidence type="ECO:0000259" key="7">
    <source>
        <dbReference type="Pfam" id="PF07980"/>
    </source>
</evidence>
<keyword evidence="5" id="KW-0998">Cell outer membrane</keyword>
<feature type="transmembrane region" description="Helical" evidence="6">
    <location>
        <begin position="12"/>
        <end position="29"/>
    </location>
</feature>
<gene>
    <name evidence="9" type="ORF">SAMN04489723_106220</name>
</gene>
<dbReference type="AlphaFoldDB" id="A0A1I0ZSR9"/>
<dbReference type="InterPro" id="IPR011990">
    <property type="entry name" value="TPR-like_helical_dom_sf"/>
</dbReference>
<dbReference type="GO" id="GO:0009279">
    <property type="term" value="C:cell outer membrane"/>
    <property type="evidence" value="ECO:0007669"/>
    <property type="project" value="UniProtKB-SubCell"/>
</dbReference>
<dbReference type="RefSeq" id="WP_092896973.1">
    <property type="nucleotide sequence ID" value="NZ_FOKK01000006.1"/>
</dbReference>
<accession>A0A1I0ZSR9</accession>
<keyword evidence="10" id="KW-1185">Reference proteome</keyword>
<name>A0A1I0ZSR9_9BACT</name>
<evidence type="ECO:0000256" key="1">
    <source>
        <dbReference type="ARBA" id="ARBA00004442"/>
    </source>
</evidence>
<dbReference type="SUPFAM" id="SSF48452">
    <property type="entry name" value="TPR-like"/>
    <property type="match status" value="1"/>
</dbReference>
<dbReference type="CDD" id="cd08977">
    <property type="entry name" value="SusD"/>
    <property type="match status" value="1"/>
</dbReference>
<keyword evidence="3" id="KW-0732">Signal</keyword>
<dbReference type="PROSITE" id="PS51257">
    <property type="entry name" value="PROKAR_LIPOPROTEIN"/>
    <property type="match status" value="1"/>
</dbReference>
<dbReference type="InterPro" id="IPR033985">
    <property type="entry name" value="SusD-like_N"/>
</dbReference>
<dbReference type="EMBL" id="FOKK01000006">
    <property type="protein sequence ID" value="SFB27388.1"/>
    <property type="molecule type" value="Genomic_DNA"/>
</dbReference>
<evidence type="ECO:0000256" key="6">
    <source>
        <dbReference type="SAM" id="Phobius"/>
    </source>
</evidence>
<dbReference type="OrthoDB" id="691907at2"/>
<evidence type="ECO:0000256" key="5">
    <source>
        <dbReference type="ARBA" id="ARBA00023237"/>
    </source>
</evidence>
<feature type="domain" description="SusD-like N-terminal" evidence="8">
    <location>
        <begin position="86"/>
        <end position="229"/>
    </location>
</feature>
<dbReference type="InterPro" id="IPR012944">
    <property type="entry name" value="SusD_RagB_dom"/>
</dbReference>
<comment type="similarity">
    <text evidence="2">Belongs to the SusD family.</text>
</comment>
<proteinExistence type="inferred from homology"/>
<keyword evidence="6" id="KW-1133">Transmembrane helix</keyword>
<evidence type="ECO:0000259" key="8">
    <source>
        <dbReference type="Pfam" id="PF14322"/>
    </source>
</evidence>
<evidence type="ECO:0000256" key="2">
    <source>
        <dbReference type="ARBA" id="ARBA00006275"/>
    </source>
</evidence>
<dbReference type="Proteomes" id="UP000198790">
    <property type="component" value="Unassembled WGS sequence"/>
</dbReference>
<keyword evidence="4 6" id="KW-0472">Membrane</keyword>
<dbReference type="Pfam" id="PF07980">
    <property type="entry name" value="SusD_RagB"/>
    <property type="match status" value="1"/>
</dbReference>
<organism evidence="9 10">
    <name type="scientific">Algoriphagus aquimarinus</name>
    <dbReference type="NCBI Taxonomy" id="237018"/>
    <lineage>
        <taxon>Bacteria</taxon>
        <taxon>Pseudomonadati</taxon>
        <taxon>Bacteroidota</taxon>
        <taxon>Cytophagia</taxon>
        <taxon>Cytophagales</taxon>
        <taxon>Cyclobacteriaceae</taxon>
        <taxon>Algoriphagus</taxon>
    </lineage>
</organism>
<dbReference type="Pfam" id="PF14322">
    <property type="entry name" value="SusD-like_3"/>
    <property type="match status" value="1"/>
</dbReference>
<evidence type="ECO:0000256" key="4">
    <source>
        <dbReference type="ARBA" id="ARBA00023136"/>
    </source>
</evidence>
<feature type="domain" description="RagB/SusD" evidence="7">
    <location>
        <begin position="331"/>
        <end position="518"/>
    </location>
</feature>
<reference evidence="9 10" key="1">
    <citation type="submission" date="2016-10" db="EMBL/GenBank/DDBJ databases">
        <authorList>
            <person name="de Groot N.N."/>
        </authorList>
    </citation>
    <scope>NUCLEOTIDE SEQUENCE [LARGE SCALE GENOMIC DNA]</scope>
    <source>
        <strain evidence="9 10">DSM 23399</strain>
    </source>
</reference>
<keyword evidence="6" id="KW-0812">Transmembrane</keyword>
<evidence type="ECO:0000313" key="9">
    <source>
        <dbReference type="EMBL" id="SFB27388.1"/>
    </source>
</evidence>
<protein>
    <submittedName>
        <fullName evidence="9">Starch-binding associating with outer membrane</fullName>
    </submittedName>
</protein>
<evidence type="ECO:0000256" key="3">
    <source>
        <dbReference type="ARBA" id="ARBA00022729"/>
    </source>
</evidence>